<dbReference type="SMART" id="SM00387">
    <property type="entry name" value="HATPase_c"/>
    <property type="match status" value="1"/>
</dbReference>
<dbReference type="SUPFAM" id="SSF55874">
    <property type="entry name" value="ATPase domain of HSP90 chaperone/DNA topoisomerase II/histidine kinase"/>
    <property type="match status" value="1"/>
</dbReference>
<dbReference type="Gene3D" id="3.30.565.10">
    <property type="entry name" value="Histidine kinase-like ATPase, C-terminal domain"/>
    <property type="match status" value="1"/>
</dbReference>
<evidence type="ECO:0000256" key="10">
    <source>
        <dbReference type="ARBA" id="ARBA00023136"/>
    </source>
</evidence>
<dbReference type="InterPro" id="IPR003594">
    <property type="entry name" value="HATPase_dom"/>
</dbReference>
<evidence type="ECO:0000259" key="12">
    <source>
        <dbReference type="PROSITE" id="PS50109"/>
    </source>
</evidence>
<feature type="domain" description="Histidine kinase" evidence="12">
    <location>
        <begin position="219"/>
        <end position="422"/>
    </location>
</feature>
<proteinExistence type="predicted"/>
<keyword evidence="9" id="KW-0902">Two-component regulatory system</keyword>
<keyword evidence="5" id="KW-0808">Transferase</keyword>
<dbReference type="InterPro" id="IPR003661">
    <property type="entry name" value="HisK_dim/P_dom"/>
</dbReference>
<gene>
    <name evidence="13" type="ORF">LCGC14_0524120</name>
</gene>
<comment type="subcellular location">
    <subcellularLocation>
        <location evidence="2">Membrane</location>
        <topology evidence="2">Multi-pass membrane protein</topology>
    </subcellularLocation>
</comment>
<dbReference type="InterPro" id="IPR004358">
    <property type="entry name" value="Sig_transdc_His_kin-like_C"/>
</dbReference>
<keyword evidence="10 11" id="KW-0472">Membrane</keyword>
<dbReference type="AlphaFoldDB" id="A0A0F9SFW8"/>
<dbReference type="InterPro" id="IPR036890">
    <property type="entry name" value="HATPase_C_sf"/>
</dbReference>
<dbReference type="Pfam" id="PF00512">
    <property type="entry name" value="HisKA"/>
    <property type="match status" value="1"/>
</dbReference>
<dbReference type="InterPro" id="IPR036097">
    <property type="entry name" value="HisK_dim/P_sf"/>
</dbReference>
<dbReference type="EC" id="2.7.13.3" evidence="3"/>
<dbReference type="CDD" id="cd00075">
    <property type="entry name" value="HATPase"/>
    <property type="match status" value="1"/>
</dbReference>
<evidence type="ECO:0000256" key="11">
    <source>
        <dbReference type="SAM" id="Phobius"/>
    </source>
</evidence>
<keyword evidence="6 11" id="KW-0812">Transmembrane</keyword>
<dbReference type="CDD" id="cd00082">
    <property type="entry name" value="HisKA"/>
    <property type="match status" value="1"/>
</dbReference>
<evidence type="ECO:0000256" key="8">
    <source>
        <dbReference type="ARBA" id="ARBA00022989"/>
    </source>
</evidence>
<evidence type="ECO:0000256" key="3">
    <source>
        <dbReference type="ARBA" id="ARBA00012438"/>
    </source>
</evidence>
<evidence type="ECO:0000256" key="1">
    <source>
        <dbReference type="ARBA" id="ARBA00000085"/>
    </source>
</evidence>
<name>A0A0F9SFW8_9ZZZZ</name>
<keyword evidence="4" id="KW-0597">Phosphoprotein</keyword>
<reference evidence="13" key="1">
    <citation type="journal article" date="2015" name="Nature">
        <title>Complex archaea that bridge the gap between prokaryotes and eukaryotes.</title>
        <authorList>
            <person name="Spang A."/>
            <person name="Saw J.H."/>
            <person name="Jorgensen S.L."/>
            <person name="Zaremba-Niedzwiedzka K."/>
            <person name="Martijn J."/>
            <person name="Lind A.E."/>
            <person name="van Eijk R."/>
            <person name="Schleper C."/>
            <person name="Guy L."/>
            <person name="Ettema T.J."/>
        </authorList>
    </citation>
    <scope>NUCLEOTIDE SEQUENCE</scope>
</reference>
<dbReference type="InterPro" id="IPR050428">
    <property type="entry name" value="TCS_sensor_his_kinase"/>
</dbReference>
<evidence type="ECO:0000256" key="4">
    <source>
        <dbReference type="ARBA" id="ARBA00022553"/>
    </source>
</evidence>
<comment type="caution">
    <text evidence="13">The sequence shown here is derived from an EMBL/GenBank/DDBJ whole genome shotgun (WGS) entry which is preliminary data.</text>
</comment>
<dbReference type="PANTHER" id="PTHR45436">
    <property type="entry name" value="SENSOR HISTIDINE KINASE YKOH"/>
    <property type="match status" value="1"/>
</dbReference>
<dbReference type="PROSITE" id="PS50109">
    <property type="entry name" value="HIS_KIN"/>
    <property type="match status" value="1"/>
</dbReference>
<evidence type="ECO:0000256" key="5">
    <source>
        <dbReference type="ARBA" id="ARBA00022679"/>
    </source>
</evidence>
<dbReference type="SMART" id="SM00388">
    <property type="entry name" value="HisKA"/>
    <property type="match status" value="1"/>
</dbReference>
<keyword evidence="7" id="KW-0418">Kinase</keyword>
<dbReference type="PRINTS" id="PR00344">
    <property type="entry name" value="BCTRLSENSOR"/>
</dbReference>
<sequence>MDGQQVTHHPSLQHQLNRWILTTTFIFVTVAAVLSGALTFFEARELQDDILQEIASLVRVNQLTENKVPESDESILIQRLEKNNKDISYKLDDGFQTITIDDDDWRVYVVTQSSTKQRFVVGQQTELRDDIAWNSTLNVFWPIVSLVVILLLIINVFIRQAFKPLKRLATHLDTHDGSQLSVLPETNMPKEIVPFLVSINGLLARLQQTMQKQQRFIADAAHELRTPVTALSLLAENIKQANTEQDREQRELLLQQGFERLRLLVAQLLDLARLQSDYESHNETVSLNQVVQHVIADLYPLAEAKNIDLGVSRQEKLMVLDKGAGLSHLVRNAIDNAIRYTPVGGTVNVSLFSDGAYAVFCVEDTGKGIPEEELQHIFEPFYRSHENIHPGNGLGLTISLEVARKLGGEITLINRSEGGVQFLYRQLTVMTNNG</sequence>
<evidence type="ECO:0000256" key="2">
    <source>
        <dbReference type="ARBA" id="ARBA00004141"/>
    </source>
</evidence>
<feature type="transmembrane region" description="Helical" evidence="11">
    <location>
        <begin position="20"/>
        <end position="41"/>
    </location>
</feature>
<accession>A0A0F9SFW8</accession>
<dbReference type="Gene3D" id="1.10.287.130">
    <property type="match status" value="1"/>
</dbReference>
<dbReference type="SUPFAM" id="SSF47384">
    <property type="entry name" value="Homodimeric domain of signal transducing histidine kinase"/>
    <property type="match status" value="1"/>
</dbReference>
<dbReference type="GO" id="GO:0000155">
    <property type="term" value="F:phosphorelay sensor kinase activity"/>
    <property type="evidence" value="ECO:0007669"/>
    <property type="project" value="InterPro"/>
</dbReference>
<organism evidence="13">
    <name type="scientific">marine sediment metagenome</name>
    <dbReference type="NCBI Taxonomy" id="412755"/>
    <lineage>
        <taxon>unclassified sequences</taxon>
        <taxon>metagenomes</taxon>
        <taxon>ecological metagenomes</taxon>
    </lineage>
</organism>
<evidence type="ECO:0000256" key="7">
    <source>
        <dbReference type="ARBA" id="ARBA00022777"/>
    </source>
</evidence>
<evidence type="ECO:0000256" key="9">
    <source>
        <dbReference type="ARBA" id="ARBA00023012"/>
    </source>
</evidence>
<dbReference type="InterPro" id="IPR005467">
    <property type="entry name" value="His_kinase_dom"/>
</dbReference>
<dbReference type="GO" id="GO:0005886">
    <property type="term" value="C:plasma membrane"/>
    <property type="evidence" value="ECO:0007669"/>
    <property type="project" value="TreeGrafter"/>
</dbReference>
<dbReference type="PANTHER" id="PTHR45436:SF15">
    <property type="entry name" value="SENSOR HISTIDINE KINASE CUSS"/>
    <property type="match status" value="1"/>
</dbReference>
<evidence type="ECO:0000313" key="13">
    <source>
        <dbReference type="EMBL" id="KKN61222.1"/>
    </source>
</evidence>
<evidence type="ECO:0000256" key="6">
    <source>
        <dbReference type="ARBA" id="ARBA00022692"/>
    </source>
</evidence>
<comment type="catalytic activity">
    <reaction evidence="1">
        <text>ATP + protein L-histidine = ADP + protein N-phospho-L-histidine.</text>
        <dbReference type="EC" id="2.7.13.3"/>
    </reaction>
</comment>
<feature type="transmembrane region" description="Helical" evidence="11">
    <location>
        <begin position="139"/>
        <end position="158"/>
    </location>
</feature>
<keyword evidence="8 11" id="KW-1133">Transmembrane helix</keyword>
<protein>
    <recommendedName>
        <fullName evidence="3">histidine kinase</fullName>
        <ecNumber evidence="3">2.7.13.3</ecNumber>
    </recommendedName>
</protein>
<dbReference type="EMBL" id="LAZR01000666">
    <property type="protein sequence ID" value="KKN61222.1"/>
    <property type="molecule type" value="Genomic_DNA"/>
</dbReference>
<dbReference type="Pfam" id="PF02518">
    <property type="entry name" value="HATPase_c"/>
    <property type="match status" value="1"/>
</dbReference>